<organism evidence="2 3">
    <name type="scientific">Saccharothrix syringae</name>
    <name type="common">Nocardiopsis syringae</name>
    <dbReference type="NCBI Taxonomy" id="103733"/>
    <lineage>
        <taxon>Bacteria</taxon>
        <taxon>Bacillati</taxon>
        <taxon>Actinomycetota</taxon>
        <taxon>Actinomycetes</taxon>
        <taxon>Pseudonocardiales</taxon>
        <taxon>Pseudonocardiaceae</taxon>
        <taxon>Saccharothrix</taxon>
    </lineage>
</organism>
<name>A0A5Q0HFT4_SACSY</name>
<evidence type="ECO:0000313" key="2">
    <source>
        <dbReference type="EMBL" id="QFZ24753.1"/>
    </source>
</evidence>
<protein>
    <submittedName>
        <fullName evidence="2">HNH endonuclease</fullName>
    </submittedName>
</protein>
<keyword evidence="3" id="KW-1185">Reference proteome</keyword>
<dbReference type="InterPro" id="IPR003615">
    <property type="entry name" value="HNH_nuc"/>
</dbReference>
<gene>
    <name evidence="2" type="ORF">EKG83_37960</name>
</gene>
<dbReference type="GO" id="GO:0004519">
    <property type="term" value="F:endonuclease activity"/>
    <property type="evidence" value="ECO:0007669"/>
    <property type="project" value="UniProtKB-KW"/>
</dbReference>
<dbReference type="OrthoDB" id="4464809at2"/>
<keyword evidence="2" id="KW-0540">Nuclease</keyword>
<dbReference type="Proteomes" id="UP000325787">
    <property type="component" value="Chromosome"/>
</dbReference>
<dbReference type="KEGG" id="ssyi:EKG83_37960"/>
<dbReference type="AlphaFoldDB" id="A0A5Q0HFT4"/>
<feature type="domain" description="HNH nuclease" evidence="1">
    <location>
        <begin position="10"/>
        <end position="48"/>
    </location>
</feature>
<reference evidence="3" key="1">
    <citation type="journal article" date="2021" name="Curr. Microbiol.">
        <title>Complete genome of nocamycin-producing strain Saccharothrix syringae NRRL B-16468 reveals the biosynthetic potential for secondary metabolites.</title>
        <authorList>
            <person name="Mo X."/>
            <person name="Yang S."/>
        </authorList>
    </citation>
    <scope>NUCLEOTIDE SEQUENCE [LARGE SCALE GENOMIC DNA]</scope>
    <source>
        <strain evidence="3">ATCC 51364 / DSM 43886 / JCM 6844 / KCTC 9398 / NBRC 14523 / NRRL B-16468 / INA 2240</strain>
    </source>
</reference>
<evidence type="ECO:0000313" key="3">
    <source>
        <dbReference type="Proteomes" id="UP000325787"/>
    </source>
</evidence>
<accession>A0A5Q0HFT4</accession>
<evidence type="ECO:0000259" key="1">
    <source>
        <dbReference type="Pfam" id="PF13391"/>
    </source>
</evidence>
<sequence>MSTAFGYCSQAAHIRGLGRHGGPDEPANVLCLCANCHVEFDNFALYVDEDGVVRRVRDRSSVGELRRHPEHAVDERHLAYHRELCVIGPPPA</sequence>
<dbReference type="Pfam" id="PF13391">
    <property type="entry name" value="HNH_2"/>
    <property type="match status" value="1"/>
</dbReference>
<keyword evidence="2" id="KW-0255">Endonuclease</keyword>
<proteinExistence type="predicted"/>
<dbReference type="EMBL" id="CP034550">
    <property type="protein sequence ID" value="QFZ24753.1"/>
    <property type="molecule type" value="Genomic_DNA"/>
</dbReference>
<keyword evidence="2" id="KW-0378">Hydrolase</keyword>